<keyword evidence="2" id="KW-0539">Nucleus</keyword>
<dbReference type="Pfam" id="PF00808">
    <property type="entry name" value="CBFD_NFYB_HMF"/>
    <property type="match status" value="1"/>
</dbReference>
<evidence type="ECO:0000256" key="3">
    <source>
        <dbReference type="SAM" id="MobiDB-lite"/>
    </source>
</evidence>
<reference evidence="5" key="1">
    <citation type="submission" date="2022-08" db="UniProtKB">
        <authorList>
            <consortium name="EnsemblMetazoa"/>
        </authorList>
    </citation>
    <scope>IDENTIFICATION</scope>
    <source>
        <strain evidence="5">Dongola</strain>
    </source>
</reference>
<comment type="subcellular location">
    <subcellularLocation>
        <location evidence="1">Nucleus</location>
    </subcellularLocation>
</comment>
<dbReference type="InterPro" id="IPR003958">
    <property type="entry name" value="CBFA_NFYB_domain"/>
</dbReference>
<dbReference type="VEuPathDB" id="VectorBase:AARA21_002726"/>
<evidence type="ECO:0000259" key="4">
    <source>
        <dbReference type="Pfam" id="PF00808"/>
    </source>
</evidence>
<evidence type="ECO:0000313" key="6">
    <source>
        <dbReference type="Proteomes" id="UP000075840"/>
    </source>
</evidence>
<dbReference type="PANTHER" id="PTHR10252:SF79">
    <property type="entry name" value="DNA POLYMERASE EPSILON SUBUNIT 4"/>
    <property type="match status" value="1"/>
</dbReference>
<feature type="compositionally biased region" description="Polar residues" evidence="3">
    <location>
        <begin position="84"/>
        <end position="94"/>
    </location>
</feature>
<dbReference type="Gene3D" id="1.10.20.10">
    <property type="entry name" value="Histone, subunit A"/>
    <property type="match status" value="1"/>
</dbReference>
<feature type="region of interest" description="Disordered" evidence="3">
    <location>
        <begin position="1"/>
        <end position="140"/>
    </location>
</feature>
<dbReference type="CDD" id="cd22929">
    <property type="entry name" value="HFD_POLE4-like"/>
    <property type="match status" value="1"/>
</dbReference>
<dbReference type="GO" id="GO:0046982">
    <property type="term" value="F:protein heterodimerization activity"/>
    <property type="evidence" value="ECO:0007669"/>
    <property type="project" value="InterPro"/>
</dbReference>
<dbReference type="SUPFAM" id="SSF47113">
    <property type="entry name" value="Histone-fold"/>
    <property type="match status" value="1"/>
</dbReference>
<dbReference type="EnsemblMetazoa" id="AARA003566-RA">
    <property type="protein sequence ID" value="AARA003566-PA"/>
    <property type="gene ID" value="AARA003566"/>
</dbReference>
<dbReference type="AlphaFoldDB" id="A0A182HQM3"/>
<feature type="compositionally biased region" description="Polar residues" evidence="3">
    <location>
        <begin position="10"/>
        <end position="27"/>
    </location>
</feature>
<evidence type="ECO:0000256" key="1">
    <source>
        <dbReference type="ARBA" id="ARBA00004123"/>
    </source>
</evidence>
<dbReference type="Proteomes" id="UP000075840">
    <property type="component" value="Unassembled WGS sequence"/>
</dbReference>
<feature type="domain" description="Transcription factor CBF/NF-Y/archaeal histone" evidence="4">
    <location>
        <begin position="144"/>
        <end position="207"/>
    </location>
</feature>
<accession>A0A182HQM3</accession>
<evidence type="ECO:0000313" key="5">
    <source>
        <dbReference type="EnsemblMetazoa" id="AARA003566-PA"/>
    </source>
</evidence>
<keyword evidence="6" id="KW-1185">Reference proteome</keyword>
<feature type="compositionally biased region" description="Basic and acidic residues" evidence="3">
    <location>
        <begin position="73"/>
        <end position="83"/>
    </location>
</feature>
<sequence>MEEAQYSEDLFSTQDEAAFGNANSEQEAPTHKSTEEKDVPAQPGKDTASAAEKEVGASAEQETPDLVFSEDIDFGKENSEKGDNSTGNAGVTSNDFEEPMEPEVNVENADERTETEEVVESSVPNPNAADAASTKESPEERLAQFPFARIKQMMKLDPEVGIVSAEAIFLVTKAAELFLQTLAKDTSFHTVASKKKTMSKRDVETAIDNVDSLVFLEGMMNV</sequence>
<dbReference type="InterPro" id="IPR009072">
    <property type="entry name" value="Histone-fold"/>
</dbReference>
<organism evidence="5 6">
    <name type="scientific">Anopheles arabiensis</name>
    <name type="common">Mosquito</name>
    <dbReference type="NCBI Taxonomy" id="7173"/>
    <lineage>
        <taxon>Eukaryota</taxon>
        <taxon>Metazoa</taxon>
        <taxon>Ecdysozoa</taxon>
        <taxon>Arthropoda</taxon>
        <taxon>Hexapoda</taxon>
        <taxon>Insecta</taxon>
        <taxon>Pterygota</taxon>
        <taxon>Neoptera</taxon>
        <taxon>Endopterygota</taxon>
        <taxon>Diptera</taxon>
        <taxon>Nematocera</taxon>
        <taxon>Culicoidea</taxon>
        <taxon>Culicidae</taxon>
        <taxon>Anophelinae</taxon>
        <taxon>Anopheles</taxon>
    </lineage>
</organism>
<dbReference type="PANTHER" id="PTHR10252">
    <property type="entry name" value="HISTONE-LIKE TRANSCRIPTION FACTOR CCAAT-RELATED"/>
    <property type="match status" value="1"/>
</dbReference>
<protein>
    <recommendedName>
        <fullName evidence="4">Transcription factor CBF/NF-Y/archaeal histone domain-containing protein</fullName>
    </recommendedName>
</protein>
<dbReference type="GO" id="GO:0006261">
    <property type="term" value="P:DNA-templated DNA replication"/>
    <property type="evidence" value="ECO:0007669"/>
    <property type="project" value="TreeGrafter"/>
</dbReference>
<feature type="compositionally biased region" description="Basic and acidic residues" evidence="3">
    <location>
        <begin position="28"/>
        <end position="39"/>
    </location>
</feature>
<dbReference type="GO" id="GO:0008622">
    <property type="term" value="C:epsilon DNA polymerase complex"/>
    <property type="evidence" value="ECO:0007669"/>
    <property type="project" value="TreeGrafter"/>
</dbReference>
<dbReference type="VEuPathDB" id="VectorBase:AARA003566"/>
<name>A0A182HQM3_ANOAR</name>
<dbReference type="EMBL" id="APCN01004661">
    <property type="status" value="NOT_ANNOTATED_CDS"/>
    <property type="molecule type" value="Genomic_DNA"/>
</dbReference>
<evidence type="ECO:0000256" key="2">
    <source>
        <dbReference type="ARBA" id="ARBA00023242"/>
    </source>
</evidence>
<proteinExistence type="predicted"/>
<dbReference type="InterPro" id="IPR050568">
    <property type="entry name" value="Transcr_DNA_Rep_Reg"/>
</dbReference>